<dbReference type="InterPro" id="IPR004576">
    <property type="entry name" value="Mfd"/>
</dbReference>
<evidence type="ECO:0000256" key="12">
    <source>
        <dbReference type="ARBA" id="ARBA00070128"/>
    </source>
</evidence>
<keyword evidence="7 13" id="KW-0067">ATP-binding</keyword>
<dbReference type="Proteomes" id="UP000003178">
    <property type="component" value="Unassembled WGS sequence"/>
</dbReference>
<dbReference type="eggNOG" id="COG1197">
    <property type="taxonomic scope" value="Bacteria"/>
</dbReference>
<dbReference type="PANTHER" id="PTHR47964:SF1">
    <property type="entry name" value="ATP-DEPENDENT DNA HELICASE HOMOLOG RECG, CHLOROPLASTIC"/>
    <property type="match status" value="1"/>
</dbReference>
<evidence type="ECO:0000256" key="13">
    <source>
        <dbReference type="HAMAP-Rule" id="MF_00969"/>
    </source>
</evidence>
<evidence type="ECO:0000256" key="2">
    <source>
        <dbReference type="ARBA" id="ARBA00022490"/>
    </source>
</evidence>
<evidence type="ECO:0000256" key="5">
    <source>
        <dbReference type="ARBA" id="ARBA00022801"/>
    </source>
</evidence>
<protein>
    <recommendedName>
        <fullName evidence="12 13">Transcription-repair-coupling factor</fullName>
        <shortName evidence="13">TRCF</shortName>
        <ecNumber evidence="13">3.6.4.-</ecNumber>
    </recommendedName>
</protein>
<feature type="domain" description="Helicase ATP-binding" evidence="15">
    <location>
        <begin position="632"/>
        <end position="793"/>
    </location>
</feature>
<dbReference type="RefSeq" id="WP_006441160.1">
    <property type="nucleotide sequence ID" value="NZ_DS995685.1"/>
</dbReference>
<dbReference type="GO" id="GO:0000716">
    <property type="term" value="P:transcription-coupled nucleotide-excision repair, DNA damage recognition"/>
    <property type="evidence" value="ECO:0007669"/>
    <property type="project" value="UniProtKB-UniRule"/>
</dbReference>
<keyword evidence="2 13" id="KW-0963">Cytoplasm</keyword>
<dbReference type="EMBL" id="ABWP01000066">
    <property type="protein sequence ID" value="EEA84695.1"/>
    <property type="molecule type" value="Genomic_DNA"/>
</dbReference>
<dbReference type="Gene3D" id="3.90.1150.50">
    <property type="entry name" value="Transcription-repair-coupling factor, D7 domain"/>
    <property type="match status" value="1"/>
</dbReference>
<dbReference type="InterPro" id="IPR001650">
    <property type="entry name" value="Helicase_C-like"/>
</dbReference>
<evidence type="ECO:0000256" key="6">
    <source>
        <dbReference type="ARBA" id="ARBA00022806"/>
    </source>
</evidence>
<dbReference type="FunFam" id="3.40.50.300:FF:000546">
    <property type="entry name" value="Transcription-repair-coupling factor"/>
    <property type="match status" value="1"/>
</dbReference>
<dbReference type="InterPro" id="IPR037235">
    <property type="entry name" value="TRCF-like_C_D7"/>
</dbReference>
<dbReference type="Pfam" id="PF00270">
    <property type="entry name" value="DEAD"/>
    <property type="match status" value="1"/>
</dbReference>
<evidence type="ECO:0000256" key="10">
    <source>
        <dbReference type="ARBA" id="ARBA00061104"/>
    </source>
</evidence>
<dbReference type="GO" id="GO:0006355">
    <property type="term" value="P:regulation of DNA-templated transcription"/>
    <property type="evidence" value="ECO:0007669"/>
    <property type="project" value="UniProtKB-UniRule"/>
</dbReference>
<comment type="similarity">
    <text evidence="11 13">In the C-terminal section; belongs to the helicase family. RecG subfamily.</text>
</comment>
<comment type="subcellular location">
    <subcellularLocation>
        <location evidence="1 13">Cytoplasm</location>
    </subcellularLocation>
</comment>
<organism evidence="17 18">
    <name type="scientific">Peptacetobacter hiranonis (strain DSM 13275 / JCM 10541 / KCTC 15199 / TO-931)</name>
    <name type="common">Clostridium hiranonis</name>
    <dbReference type="NCBI Taxonomy" id="500633"/>
    <lineage>
        <taxon>Bacteria</taxon>
        <taxon>Bacillati</taxon>
        <taxon>Bacillota</taxon>
        <taxon>Clostridia</taxon>
        <taxon>Peptostreptococcales</taxon>
        <taxon>Peptostreptococcaceae</taxon>
        <taxon>Peptacetobacter</taxon>
    </lineage>
</organism>
<dbReference type="EC" id="3.6.4.-" evidence="13"/>
<name>B6G0J9_PEPHT</name>
<dbReference type="Gene3D" id="3.40.50.11180">
    <property type="match status" value="1"/>
</dbReference>
<feature type="coiled-coil region" evidence="14">
    <location>
        <begin position="564"/>
        <end position="591"/>
    </location>
</feature>
<keyword evidence="3 13" id="KW-0547">Nucleotide-binding</keyword>
<dbReference type="Pfam" id="PF00271">
    <property type="entry name" value="Helicase_C"/>
    <property type="match status" value="1"/>
</dbReference>
<dbReference type="SUPFAM" id="SSF52540">
    <property type="entry name" value="P-loop containing nucleoside triphosphate hydrolases"/>
    <property type="match status" value="4"/>
</dbReference>
<dbReference type="SMART" id="SM00487">
    <property type="entry name" value="DEXDc"/>
    <property type="match status" value="1"/>
</dbReference>
<dbReference type="GO" id="GO:0016787">
    <property type="term" value="F:hydrolase activity"/>
    <property type="evidence" value="ECO:0007669"/>
    <property type="project" value="UniProtKB-KW"/>
</dbReference>
<dbReference type="NCBIfam" id="TIGR00580">
    <property type="entry name" value="mfd"/>
    <property type="match status" value="1"/>
</dbReference>
<dbReference type="Pfam" id="PF03461">
    <property type="entry name" value="TRCF"/>
    <property type="match status" value="1"/>
</dbReference>
<accession>B6G0J9</accession>
<dbReference type="InterPro" id="IPR005118">
    <property type="entry name" value="TRCF_C"/>
</dbReference>
<dbReference type="GO" id="GO:0003684">
    <property type="term" value="F:damaged DNA binding"/>
    <property type="evidence" value="ECO:0007669"/>
    <property type="project" value="InterPro"/>
</dbReference>
<evidence type="ECO:0000256" key="4">
    <source>
        <dbReference type="ARBA" id="ARBA00022763"/>
    </source>
</evidence>
<dbReference type="OrthoDB" id="9804325at2"/>
<dbReference type="SUPFAM" id="SSF141259">
    <property type="entry name" value="CarD-like"/>
    <property type="match status" value="1"/>
</dbReference>
<dbReference type="GO" id="GO:0005737">
    <property type="term" value="C:cytoplasm"/>
    <property type="evidence" value="ECO:0007669"/>
    <property type="project" value="UniProtKB-SubCell"/>
</dbReference>
<reference evidence="17 18" key="1">
    <citation type="submission" date="2008-09" db="EMBL/GenBank/DDBJ databases">
        <authorList>
            <person name="Fulton L."/>
            <person name="Clifton S."/>
            <person name="Fulton B."/>
            <person name="Xu J."/>
            <person name="Minx P."/>
            <person name="Pepin K.H."/>
            <person name="Johnson M."/>
            <person name="Thiruvilangam P."/>
            <person name="Bhonagiri V."/>
            <person name="Nash W.E."/>
            <person name="Mardis E.R."/>
            <person name="Wilson R.K."/>
        </authorList>
    </citation>
    <scope>NUCLEOTIDE SEQUENCE [LARGE SCALE GENOMIC DNA]</scope>
    <source>
        <strain evidence="17 18">DSM 13275</strain>
    </source>
</reference>
<dbReference type="InterPro" id="IPR014001">
    <property type="entry name" value="Helicase_ATP-bd"/>
</dbReference>
<keyword evidence="5 13" id="KW-0378">Hydrolase</keyword>
<feature type="coiled-coil region" evidence="14">
    <location>
        <begin position="1116"/>
        <end position="1147"/>
    </location>
</feature>
<dbReference type="InterPro" id="IPR027417">
    <property type="entry name" value="P-loop_NTPase"/>
</dbReference>
<comment type="function">
    <text evidence="13">Couples transcription and DNA repair by recognizing RNA polymerase (RNAP) stalled at DNA lesions. Mediates ATP-dependent release of RNAP and its truncated transcript from the DNA, and recruitment of nucleotide excision repair machinery to the damaged site.</text>
</comment>
<evidence type="ECO:0000313" key="18">
    <source>
        <dbReference type="Proteomes" id="UP000003178"/>
    </source>
</evidence>
<evidence type="ECO:0000256" key="1">
    <source>
        <dbReference type="ARBA" id="ARBA00004496"/>
    </source>
</evidence>
<dbReference type="PROSITE" id="PS51194">
    <property type="entry name" value="HELICASE_CTER"/>
    <property type="match status" value="1"/>
</dbReference>
<dbReference type="SMART" id="SM01058">
    <property type="entry name" value="CarD_TRCF"/>
    <property type="match status" value="1"/>
</dbReference>
<dbReference type="Pfam" id="PF21132">
    <property type="entry name" value="MFD_D3"/>
    <property type="match status" value="1"/>
</dbReference>
<evidence type="ECO:0000256" key="9">
    <source>
        <dbReference type="ARBA" id="ARBA00023204"/>
    </source>
</evidence>
<dbReference type="InterPro" id="IPR003711">
    <property type="entry name" value="CarD-like/TRCF_RID"/>
</dbReference>
<gene>
    <name evidence="13 17" type="primary">mfd</name>
    <name evidence="17" type="ORF">CLOHIR_01655</name>
</gene>
<keyword evidence="4 13" id="KW-0227">DNA damage</keyword>
<dbReference type="GO" id="GO:0005524">
    <property type="term" value="F:ATP binding"/>
    <property type="evidence" value="ECO:0007669"/>
    <property type="project" value="UniProtKB-UniRule"/>
</dbReference>
<evidence type="ECO:0000256" key="11">
    <source>
        <dbReference type="ARBA" id="ARBA00061399"/>
    </source>
</evidence>
<dbReference type="InterPro" id="IPR047112">
    <property type="entry name" value="RecG/Mfd"/>
</dbReference>
<keyword evidence="18" id="KW-1185">Reference proteome</keyword>
<dbReference type="InterPro" id="IPR048635">
    <property type="entry name" value="MFD_D3"/>
</dbReference>
<proteinExistence type="inferred from homology"/>
<evidence type="ECO:0000259" key="15">
    <source>
        <dbReference type="PROSITE" id="PS51192"/>
    </source>
</evidence>
<dbReference type="Pfam" id="PF02559">
    <property type="entry name" value="CarD_TRCF_RID"/>
    <property type="match status" value="1"/>
</dbReference>
<dbReference type="SMART" id="SM00982">
    <property type="entry name" value="TRCF"/>
    <property type="match status" value="1"/>
</dbReference>
<keyword evidence="6" id="KW-0347">Helicase</keyword>
<dbReference type="HAMAP" id="MF_00969">
    <property type="entry name" value="TRCF"/>
    <property type="match status" value="1"/>
</dbReference>
<evidence type="ECO:0000256" key="7">
    <source>
        <dbReference type="ARBA" id="ARBA00022840"/>
    </source>
</evidence>
<keyword evidence="14" id="KW-0175">Coiled coil</keyword>
<dbReference type="InterPro" id="IPR041471">
    <property type="entry name" value="UvrB_inter"/>
</dbReference>
<dbReference type="Pfam" id="PF17757">
    <property type="entry name" value="UvrB_inter"/>
    <property type="match status" value="1"/>
</dbReference>
<dbReference type="SUPFAM" id="SSF143517">
    <property type="entry name" value="TRCF domain-like"/>
    <property type="match status" value="1"/>
</dbReference>
<dbReference type="InterPro" id="IPR011545">
    <property type="entry name" value="DEAD/DEAH_box_helicase_dom"/>
</dbReference>
<dbReference type="CDD" id="cd17991">
    <property type="entry name" value="DEXHc_TRCF"/>
    <property type="match status" value="1"/>
</dbReference>
<reference evidence="17 18" key="2">
    <citation type="submission" date="2008-10" db="EMBL/GenBank/DDBJ databases">
        <title>Draft genome sequence of Clostridium hiranonis (DSM 13275).</title>
        <authorList>
            <person name="Sudarsanam P."/>
            <person name="Ley R."/>
            <person name="Guruge J."/>
            <person name="Turnbaugh P.J."/>
            <person name="Mahowald M."/>
            <person name="Liep D."/>
            <person name="Gordon J."/>
        </authorList>
    </citation>
    <scope>NUCLEOTIDE SEQUENCE [LARGE SCALE GENOMIC DNA]</scope>
    <source>
        <strain evidence="17 18">DSM 13275</strain>
    </source>
</reference>
<dbReference type="HOGENOM" id="CLU_005122_1_3_9"/>
<evidence type="ECO:0000256" key="14">
    <source>
        <dbReference type="SAM" id="Coils"/>
    </source>
</evidence>
<dbReference type="InterPro" id="IPR036101">
    <property type="entry name" value="CarD-like/TRCF_RID_sf"/>
</dbReference>
<dbReference type="SMART" id="SM00490">
    <property type="entry name" value="HELICc"/>
    <property type="match status" value="1"/>
</dbReference>
<comment type="caution">
    <text evidence="17">The sequence shown here is derived from an EMBL/GenBank/DDBJ whole genome shotgun (WGS) entry which is preliminary data.</text>
</comment>
<sequence length="1147" mass="132495">MGDIFFNPLQNSKEYIKLKEKLDVEGRCLLVNGLNQAQKAHISSSLFKDLSRPIVFIGSTEYEARKIYEDLKFYIKDKVELLTSDEIRFYYLDAKDRKQEAKRIKTLLKLAKKEKLILVTTSDAVLRKYLPKDVLLDNTFKYKVGDIVDIEELSSKLVSLGYERVSKVEGFGQFSVRGGIVDIFSLEYENPIRIEFFDDEIDSIRTFDVFSQKSIDKLKSFILTPSREFIYPENVEETVSRMKKDRGKVCSDDVEAVIDKIARKEYFDGIENYIDYFYPDVEKSIFEYLDKNAIVFINDISRMKERCENFAEEFKDSYKMNLERGTALKSQGNLVYNYIDLEYCIGDRNIVINSLLPKAVKGFNVKEILNFDSREVPSFNGKIDILADELQRLKYSGHKIILAVNSSERAKKLKEALFEYDVEVSIAKKRDTEIKSSQAIIMEAAISEGFQYRDIKFTIITDKEMIGVQRSGLKSKKKKKKNTNAQKIDSFLDLNPGDYVVHENSGIGRYIGIDQITVDGIKKDYMKIVYRDGDNLYVPIDQMDKVQKYIGAEAEKVKLSRLGTQEWTKAKAKVRKEIEDMTEELINLYAKREKIKGYKFSKDTVWQKEFEDKFPYQETDDQLKAIKDTKKDMESPRVMDRLICGDVGYGKTEVAIRAAFKACMDGKQVAVLVPTTILAQQHYNTFSERFADYPIRVEVLSRFKTPKQQKKIIEDAKKGMVDVLIGTHRIISKDIELPKLGLVVIDEEQRFGVKHKETLKKVKNTVDVLTLSATPIPRTLHMSLSGIRDMTVIEEPPQERHPVITYVTEARDSIIQDEIEKEISRGGQVFFVYNRVEGIEGIADKVRKLVPDARVAVAHGRMSSKTLEDIIIAFMQKEFDVLVCTTIIETGMDIANANTMIIYDADKMGLAQLYQLRGRVGRSTRQGYAFLMYERNKSLSEIAEKRLKAIKEFTEFGSGFKIAMRDLEIRGAGDVLGAQQHGHMAVIGYDLYVKMLNEAIRKIKGEPEIVEVDVEIDLPVDAYIPDRYIEDEMAKIEMYKKIASIDSKEDMYEVQEELEDRFSDIPRPTQTLLSIAYIKSLCKKLKIEKVYQIKNEVFLNPYMRYRVKSKVGYKVVEEIQALLEEYVEKFEKEDEEKKEKNEQNKDK</sequence>
<comment type="similarity">
    <text evidence="10 13">In the N-terminal section; belongs to the UvrB family.</text>
</comment>
<evidence type="ECO:0000259" key="16">
    <source>
        <dbReference type="PROSITE" id="PS51194"/>
    </source>
</evidence>
<dbReference type="AlphaFoldDB" id="B6G0J9"/>
<keyword evidence="9 13" id="KW-0234">DNA repair</keyword>
<keyword evidence="8 13" id="KW-0238">DNA-binding</keyword>
<evidence type="ECO:0000256" key="3">
    <source>
        <dbReference type="ARBA" id="ARBA00022741"/>
    </source>
</evidence>
<evidence type="ECO:0000256" key="8">
    <source>
        <dbReference type="ARBA" id="ARBA00023125"/>
    </source>
</evidence>
<dbReference type="Gene3D" id="3.40.50.300">
    <property type="entry name" value="P-loop containing nucleotide triphosphate hydrolases"/>
    <property type="match status" value="2"/>
</dbReference>
<dbReference type="GO" id="GO:0003678">
    <property type="term" value="F:DNA helicase activity"/>
    <property type="evidence" value="ECO:0007669"/>
    <property type="project" value="TreeGrafter"/>
</dbReference>
<feature type="domain" description="Helicase C-terminal" evidence="16">
    <location>
        <begin position="814"/>
        <end position="968"/>
    </location>
</feature>
<dbReference type="PANTHER" id="PTHR47964">
    <property type="entry name" value="ATP-DEPENDENT DNA HELICASE HOMOLOG RECG, CHLOROPLASTIC"/>
    <property type="match status" value="1"/>
</dbReference>
<dbReference type="Gene3D" id="2.40.10.170">
    <property type="match status" value="1"/>
</dbReference>
<dbReference type="STRING" id="500633.CLOHIR_01655"/>
<dbReference type="PROSITE" id="PS51192">
    <property type="entry name" value="HELICASE_ATP_BIND_1"/>
    <property type="match status" value="1"/>
</dbReference>
<evidence type="ECO:0000313" key="17">
    <source>
        <dbReference type="EMBL" id="EEA84695.1"/>
    </source>
</evidence>
<dbReference type="Gene3D" id="3.30.2060.10">
    <property type="entry name" value="Penicillin-binding protein 1b domain"/>
    <property type="match status" value="1"/>
</dbReference>